<evidence type="ECO:0000313" key="3">
    <source>
        <dbReference type="Proteomes" id="UP000305095"/>
    </source>
</evidence>
<proteinExistence type="predicted"/>
<evidence type="ECO:0000256" key="1">
    <source>
        <dbReference type="SAM" id="MobiDB-lite"/>
    </source>
</evidence>
<dbReference type="RefSeq" id="WP_137482923.1">
    <property type="nucleotide sequence ID" value="NZ_SZZP01000027.1"/>
</dbReference>
<reference evidence="2 3" key="1">
    <citation type="submission" date="2019-05" db="EMBL/GenBank/DDBJ databases">
        <title>Draft Genome of Bradyrhizobium elkanii strain SEMIA 938, Used in Commercial Inoculants for Lupinus spp. in Brazil.</title>
        <authorList>
            <person name="Hungria M."/>
            <person name="Delamuta J.R.M."/>
            <person name="Ribeiro R.A."/>
            <person name="Nogueira M.A."/>
        </authorList>
    </citation>
    <scope>NUCLEOTIDE SEQUENCE [LARGE SCALE GENOMIC DNA]</scope>
    <source>
        <strain evidence="2 3">Semia 938</strain>
    </source>
</reference>
<evidence type="ECO:0000313" key="2">
    <source>
        <dbReference type="EMBL" id="TKV74133.1"/>
    </source>
</evidence>
<feature type="region of interest" description="Disordered" evidence="1">
    <location>
        <begin position="50"/>
        <end position="71"/>
    </location>
</feature>
<feature type="region of interest" description="Disordered" evidence="1">
    <location>
        <begin position="1"/>
        <end position="30"/>
    </location>
</feature>
<organism evidence="2 3">
    <name type="scientific">Bradyrhizobium elkanii</name>
    <dbReference type="NCBI Taxonomy" id="29448"/>
    <lineage>
        <taxon>Bacteria</taxon>
        <taxon>Pseudomonadati</taxon>
        <taxon>Pseudomonadota</taxon>
        <taxon>Alphaproteobacteria</taxon>
        <taxon>Hyphomicrobiales</taxon>
        <taxon>Nitrobacteraceae</taxon>
        <taxon>Bradyrhizobium</taxon>
    </lineage>
</organism>
<accession>A0A4U6RJA6</accession>
<name>A0A4U6RJA6_BRAEL</name>
<dbReference type="EMBL" id="SZZP01000027">
    <property type="protein sequence ID" value="TKV74133.1"/>
    <property type="molecule type" value="Genomic_DNA"/>
</dbReference>
<evidence type="ECO:0008006" key="4">
    <source>
        <dbReference type="Google" id="ProtNLM"/>
    </source>
</evidence>
<protein>
    <recommendedName>
        <fullName evidence="4">DUF4169 family protein</fullName>
    </recommendedName>
</protein>
<sequence>MVNIRERRSAPAGAEREARRVSREAEAKDALSDYAKAQKAFHENRERLKAERLAREAKSGGQHFGKAKQDH</sequence>
<gene>
    <name evidence="2" type="ORF">FDV58_33515</name>
</gene>
<comment type="caution">
    <text evidence="2">The sequence shown here is derived from an EMBL/GenBank/DDBJ whole genome shotgun (WGS) entry which is preliminary data.</text>
</comment>
<dbReference type="AlphaFoldDB" id="A0A4U6RJA6"/>
<dbReference type="Proteomes" id="UP000305095">
    <property type="component" value="Unassembled WGS sequence"/>
</dbReference>